<evidence type="ECO:0000313" key="13">
    <source>
        <dbReference type="Proteomes" id="UP001293593"/>
    </source>
</evidence>
<evidence type="ECO:0000259" key="11">
    <source>
        <dbReference type="PROSITE" id="PS50948"/>
    </source>
</evidence>
<dbReference type="InterPro" id="IPR036426">
    <property type="entry name" value="Bulb-type_lectin_dom_sf"/>
</dbReference>
<dbReference type="Gene3D" id="2.90.10.10">
    <property type="entry name" value="Bulb-type lectin domain"/>
    <property type="match status" value="1"/>
</dbReference>
<feature type="domain" description="Protein kinase" evidence="9">
    <location>
        <begin position="786"/>
        <end position="855"/>
    </location>
</feature>
<gene>
    <name evidence="12" type="ORF">QN277_012289</name>
</gene>
<dbReference type="SUPFAM" id="SSF49870">
    <property type="entry name" value="Osmotin, thaumatin-like protein"/>
    <property type="match status" value="1"/>
</dbReference>
<dbReference type="Pfam" id="PF01453">
    <property type="entry name" value="B_lectin"/>
    <property type="match status" value="1"/>
</dbReference>
<dbReference type="CDD" id="cd00028">
    <property type="entry name" value="B_lectin"/>
    <property type="match status" value="1"/>
</dbReference>
<comment type="similarity">
    <text evidence="1">Belongs to the thaumatin family.</text>
</comment>
<evidence type="ECO:0000259" key="10">
    <source>
        <dbReference type="PROSITE" id="PS50927"/>
    </source>
</evidence>
<evidence type="ECO:0000256" key="8">
    <source>
        <dbReference type="SAM" id="Phobius"/>
    </source>
</evidence>
<dbReference type="PROSITE" id="PS50011">
    <property type="entry name" value="PROTEIN_KINASE_DOM"/>
    <property type="match status" value="1"/>
</dbReference>
<keyword evidence="8" id="KW-0812">Transmembrane</keyword>
<keyword evidence="2" id="KW-0732">Signal</keyword>
<dbReference type="PROSITE" id="PS51367">
    <property type="entry name" value="THAUMATIN_2"/>
    <property type="match status" value="1"/>
</dbReference>
<dbReference type="PROSITE" id="PS50927">
    <property type="entry name" value="BULB_LECTIN"/>
    <property type="match status" value="1"/>
</dbReference>
<dbReference type="FunFam" id="2.60.110.10:FF:000004">
    <property type="entry name" value="THAUMATIN-LIKE PROTEIN 1"/>
    <property type="match status" value="1"/>
</dbReference>
<feature type="domain" description="Bulb-type lectin" evidence="10">
    <location>
        <begin position="308"/>
        <end position="427"/>
    </location>
</feature>
<dbReference type="Gene3D" id="3.30.200.20">
    <property type="entry name" value="Phosphorylase Kinase, domain 1"/>
    <property type="match status" value="1"/>
</dbReference>
<dbReference type="InterPro" id="IPR000719">
    <property type="entry name" value="Prot_kinase_dom"/>
</dbReference>
<keyword evidence="3 7" id="KW-0547">Nucleotide-binding</keyword>
<dbReference type="SMART" id="SM00473">
    <property type="entry name" value="PAN_AP"/>
    <property type="match status" value="1"/>
</dbReference>
<dbReference type="SMART" id="SM00205">
    <property type="entry name" value="THN"/>
    <property type="match status" value="1"/>
</dbReference>
<dbReference type="FunFam" id="2.90.10.10:FF:000001">
    <property type="entry name" value="G-type lectin S-receptor-like serine/threonine-protein kinase"/>
    <property type="match status" value="1"/>
</dbReference>
<evidence type="ECO:0000256" key="6">
    <source>
        <dbReference type="ARBA" id="ARBA00023180"/>
    </source>
</evidence>
<dbReference type="PROSITE" id="PS00107">
    <property type="entry name" value="PROTEIN_KINASE_ATP"/>
    <property type="match status" value="1"/>
</dbReference>
<dbReference type="InterPro" id="IPR001938">
    <property type="entry name" value="Thaumatin"/>
</dbReference>
<feature type="domain" description="Apple" evidence="11">
    <location>
        <begin position="610"/>
        <end position="693"/>
    </location>
</feature>
<keyword evidence="8" id="KW-0472">Membrane</keyword>
<dbReference type="GO" id="GO:0048544">
    <property type="term" value="P:recognition of pollen"/>
    <property type="evidence" value="ECO:0007669"/>
    <property type="project" value="InterPro"/>
</dbReference>
<dbReference type="SMART" id="SM00108">
    <property type="entry name" value="B_lectin"/>
    <property type="match status" value="1"/>
</dbReference>
<evidence type="ECO:0000313" key="12">
    <source>
        <dbReference type="EMBL" id="KAK4280702.1"/>
    </source>
</evidence>
<dbReference type="FunFam" id="3.30.200.20:FF:000162">
    <property type="entry name" value="Adenine nucleotide alpha hydrolase-like domain kinase"/>
    <property type="match status" value="1"/>
</dbReference>
<feature type="binding site" evidence="7">
    <location>
        <position position="814"/>
    </location>
    <ligand>
        <name>ATP</name>
        <dbReference type="ChEBI" id="CHEBI:30616"/>
    </ligand>
</feature>
<reference evidence="12" key="1">
    <citation type="submission" date="2023-10" db="EMBL/GenBank/DDBJ databases">
        <title>Chromosome-level genome of the transformable northern wattle, Acacia crassicarpa.</title>
        <authorList>
            <person name="Massaro I."/>
            <person name="Sinha N.R."/>
            <person name="Poethig S."/>
            <person name="Leichty A.R."/>
        </authorList>
    </citation>
    <scope>NUCLEOTIDE SEQUENCE</scope>
    <source>
        <strain evidence="12">Acra3RX</strain>
        <tissue evidence="12">Leaf</tissue>
    </source>
</reference>
<feature type="transmembrane region" description="Helical" evidence="8">
    <location>
        <begin position="705"/>
        <end position="727"/>
    </location>
</feature>
<dbReference type="Pfam" id="PF07714">
    <property type="entry name" value="PK_Tyr_Ser-Thr"/>
    <property type="match status" value="1"/>
</dbReference>
<dbReference type="InterPro" id="IPR000858">
    <property type="entry name" value="S_locus_glycoprot_dom"/>
</dbReference>
<dbReference type="SUPFAM" id="SSF51110">
    <property type="entry name" value="alpha-D-mannose-specific plant lectins"/>
    <property type="match status" value="1"/>
</dbReference>
<dbReference type="AlphaFoldDB" id="A0AAE1N0P5"/>
<dbReference type="PROSITE" id="PS50948">
    <property type="entry name" value="PAN"/>
    <property type="match status" value="1"/>
</dbReference>
<dbReference type="PANTHER" id="PTHR32444:SF198">
    <property type="entry name" value="BULB-TYPE LECTIN DOMAIN-CONTAINING PROTEIN"/>
    <property type="match status" value="1"/>
</dbReference>
<evidence type="ECO:0000256" key="7">
    <source>
        <dbReference type="PROSITE-ProRule" id="PRU10141"/>
    </source>
</evidence>
<name>A0AAE1N0P5_9FABA</name>
<evidence type="ECO:0000256" key="5">
    <source>
        <dbReference type="ARBA" id="ARBA00023157"/>
    </source>
</evidence>
<dbReference type="Gene3D" id="2.60.110.10">
    <property type="entry name" value="Thaumatin"/>
    <property type="match status" value="1"/>
</dbReference>
<dbReference type="InterPro" id="IPR003609">
    <property type="entry name" value="Pan_app"/>
</dbReference>
<dbReference type="PRINTS" id="PR00347">
    <property type="entry name" value="THAUMATIN"/>
</dbReference>
<dbReference type="InterPro" id="IPR017441">
    <property type="entry name" value="Protein_kinase_ATP_BS"/>
</dbReference>
<organism evidence="12 13">
    <name type="scientific">Acacia crassicarpa</name>
    <name type="common">northern wattle</name>
    <dbReference type="NCBI Taxonomy" id="499986"/>
    <lineage>
        <taxon>Eukaryota</taxon>
        <taxon>Viridiplantae</taxon>
        <taxon>Streptophyta</taxon>
        <taxon>Embryophyta</taxon>
        <taxon>Tracheophyta</taxon>
        <taxon>Spermatophyta</taxon>
        <taxon>Magnoliopsida</taxon>
        <taxon>eudicotyledons</taxon>
        <taxon>Gunneridae</taxon>
        <taxon>Pentapetalae</taxon>
        <taxon>rosids</taxon>
        <taxon>fabids</taxon>
        <taxon>Fabales</taxon>
        <taxon>Fabaceae</taxon>
        <taxon>Caesalpinioideae</taxon>
        <taxon>mimosoid clade</taxon>
        <taxon>Acacieae</taxon>
        <taxon>Acacia</taxon>
    </lineage>
</organism>
<evidence type="ECO:0000259" key="9">
    <source>
        <dbReference type="PROSITE" id="PS50011"/>
    </source>
</evidence>
<keyword evidence="13" id="KW-1185">Reference proteome</keyword>
<evidence type="ECO:0000256" key="1">
    <source>
        <dbReference type="ARBA" id="ARBA00010607"/>
    </source>
</evidence>
<dbReference type="InterPro" id="IPR001245">
    <property type="entry name" value="Ser-Thr/Tyr_kinase_cat_dom"/>
</dbReference>
<evidence type="ECO:0000256" key="2">
    <source>
        <dbReference type="ARBA" id="ARBA00022729"/>
    </source>
</evidence>
<dbReference type="Pfam" id="PF00314">
    <property type="entry name" value="Thaumatin"/>
    <property type="match status" value="1"/>
</dbReference>
<keyword evidence="5" id="KW-1015">Disulfide bond</keyword>
<dbReference type="GO" id="GO:0005524">
    <property type="term" value="F:ATP binding"/>
    <property type="evidence" value="ECO:0007669"/>
    <property type="project" value="UniProtKB-UniRule"/>
</dbReference>
<proteinExistence type="inferred from homology"/>
<dbReference type="CDD" id="cd01098">
    <property type="entry name" value="PAN_AP_plant"/>
    <property type="match status" value="1"/>
</dbReference>
<dbReference type="PANTHER" id="PTHR32444">
    <property type="entry name" value="BULB-TYPE LECTIN DOMAIN-CONTAINING PROTEIN"/>
    <property type="match status" value="1"/>
</dbReference>
<dbReference type="SUPFAM" id="SSF56112">
    <property type="entry name" value="Protein kinase-like (PK-like)"/>
    <property type="match status" value="1"/>
</dbReference>
<evidence type="ECO:0000256" key="3">
    <source>
        <dbReference type="ARBA" id="ARBA00022741"/>
    </source>
</evidence>
<dbReference type="EMBL" id="JAWXYG010000002">
    <property type="protein sequence ID" value="KAK4280702.1"/>
    <property type="molecule type" value="Genomic_DNA"/>
</dbReference>
<dbReference type="CDD" id="cd09218">
    <property type="entry name" value="TLP-PA"/>
    <property type="match status" value="1"/>
</dbReference>
<dbReference type="Pfam" id="PF00954">
    <property type="entry name" value="S_locus_glycop"/>
    <property type="match status" value="1"/>
</dbReference>
<evidence type="ECO:0000256" key="4">
    <source>
        <dbReference type="ARBA" id="ARBA00022840"/>
    </source>
</evidence>
<keyword evidence="8" id="KW-1133">Transmembrane helix</keyword>
<dbReference type="Pfam" id="PF08276">
    <property type="entry name" value="PAN_2"/>
    <property type="match status" value="1"/>
</dbReference>
<dbReference type="InterPro" id="IPR011009">
    <property type="entry name" value="Kinase-like_dom_sf"/>
</dbReference>
<sequence length="855" mass="94827">MEQIREKFLYNGSFIHGAGILNLPTSQERLQSPAANRPVLSYEQTDFMIIYMDRLTEFFLFFIAVLQFISGITSTEFTVINKCNYTVWPGISSVAGNNDNPLSTTGFVLKTGESKIISAPPSWNGRFWGRTQCTQDSTGRNFSCLTGDCGSGKLECQGRVGTLPVTLIEISLGQFQGLDFYDVSLIDGFNVPVAVVPRGGCGGCKSTYCLADMISLCPSELRVMNKDGKVVACKGPCEADGSSQTCGNNASAPSSYAKLFKSVCQRAYSYPFDDQLSTFTCKGADYNITFCESPYTNLETSDSPSCTETTFTSFQPIKDPDTLSSKGGLFTLGFFSPGNSTNRYVGIWYMSNSTIVWVANRNRPLRDTSGTVTISEDGNLVVLDGQNQTIWSSNASNISSTTSCQILDSGNLVLIDNSIGTIWQSFDHPSDSLLPTMQITSTKRTGEKQKLTAWKNQSDPTLGNFSLSLEQLNFAELFIWNATSPFWRSGPWNDQELSTVLKMSSENYNGAKEMVVSLSNGSDIKEIVVLNSKGKLLYKQWDDAKKQWQETNLVQNSDCDVYGICGEFGICNSTRAPICSCLSGFEPRNREEWNRQNWTGGCVRKSPLQCERVKNENSNGKEDTFLPLYNVKAPDLGGQSSNSEDKCRIQCLENCTCKAYSYDSVLGCMTWKENLIDIQQFSNGGIDLYIRAAYLDFDKKRHRKFIIIIIAVIATIIISVACACFLWKWKAKHSAGKWNSKQFLLKRHGANVDKTSGKTIGQISEVKFQELLVYNFEKVAMATNNFQLTNKLGQGGFGLVYKGTLQDGQNIAVKRLSRTSGQGQEEFMNEMVVISRLQHRNLVKLLGCCIESVTF</sequence>
<keyword evidence="4 7" id="KW-0067">ATP-binding</keyword>
<dbReference type="InterPro" id="IPR001480">
    <property type="entry name" value="Bulb-type_lectin_dom"/>
</dbReference>
<dbReference type="InterPro" id="IPR037176">
    <property type="entry name" value="Osmotin/thaumatin-like_sf"/>
</dbReference>
<keyword evidence="6" id="KW-0325">Glycoprotein</keyword>
<dbReference type="Proteomes" id="UP001293593">
    <property type="component" value="Unassembled WGS sequence"/>
</dbReference>
<protein>
    <submittedName>
        <fullName evidence="12">Uncharacterized protein</fullName>
    </submittedName>
</protein>
<feature type="transmembrane region" description="Helical" evidence="8">
    <location>
        <begin position="58"/>
        <end position="80"/>
    </location>
</feature>
<accession>A0AAE1N0P5</accession>
<comment type="caution">
    <text evidence="12">The sequence shown here is derived from an EMBL/GenBank/DDBJ whole genome shotgun (WGS) entry which is preliminary data.</text>
</comment>
<dbReference type="GO" id="GO:0004672">
    <property type="term" value="F:protein kinase activity"/>
    <property type="evidence" value="ECO:0007669"/>
    <property type="project" value="InterPro"/>
</dbReference>